<evidence type="ECO:0000256" key="2">
    <source>
        <dbReference type="ARBA" id="ARBA00022448"/>
    </source>
</evidence>
<accession>A0A8S3VR60</accession>
<dbReference type="PANTHER" id="PTHR24223:SF443">
    <property type="entry name" value="MULTIDRUG-RESISTANCE LIKE PROTEIN 1, ISOFORM I"/>
    <property type="match status" value="1"/>
</dbReference>
<dbReference type="EMBL" id="CAJPWZ010003318">
    <property type="protein sequence ID" value="CAG2256913.1"/>
    <property type="molecule type" value="Genomic_DNA"/>
</dbReference>
<evidence type="ECO:0000256" key="4">
    <source>
        <dbReference type="ARBA" id="ARBA00022737"/>
    </source>
</evidence>
<dbReference type="InterPro" id="IPR050173">
    <property type="entry name" value="ABC_transporter_C-like"/>
</dbReference>
<evidence type="ECO:0000256" key="9">
    <source>
        <dbReference type="SAM" id="Phobius"/>
    </source>
</evidence>
<evidence type="ECO:0000256" key="7">
    <source>
        <dbReference type="ARBA" id="ARBA00022989"/>
    </source>
</evidence>
<proteinExistence type="predicted"/>
<keyword evidence="5" id="KW-0547">Nucleotide-binding</keyword>
<evidence type="ECO:0000256" key="1">
    <source>
        <dbReference type="ARBA" id="ARBA00004127"/>
    </source>
</evidence>
<dbReference type="InterPro" id="IPR011527">
    <property type="entry name" value="ABC1_TM_dom"/>
</dbReference>
<dbReference type="Pfam" id="PF00664">
    <property type="entry name" value="ABC_membrane"/>
    <property type="match status" value="1"/>
</dbReference>
<keyword evidence="3 9" id="KW-0812">Transmembrane</keyword>
<name>A0A8S3VR60_MYTED</name>
<keyword evidence="12" id="KW-1185">Reference proteome</keyword>
<evidence type="ECO:0000313" key="12">
    <source>
        <dbReference type="Proteomes" id="UP000683360"/>
    </source>
</evidence>
<dbReference type="OrthoDB" id="6282333at2759"/>
<dbReference type="GO" id="GO:0140359">
    <property type="term" value="F:ABC-type transporter activity"/>
    <property type="evidence" value="ECO:0007669"/>
    <property type="project" value="InterPro"/>
</dbReference>
<comment type="caution">
    <text evidence="11">The sequence shown here is derived from an EMBL/GenBank/DDBJ whole genome shotgun (WGS) entry which is preliminary data.</text>
</comment>
<evidence type="ECO:0000256" key="5">
    <source>
        <dbReference type="ARBA" id="ARBA00022741"/>
    </source>
</evidence>
<keyword evidence="7 9" id="KW-1133">Transmembrane helix</keyword>
<dbReference type="SUPFAM" id="SSF90123">
    <property type="entry name" value="ABC transporter transmembrane region"/>
    <property type="match status" value="1"/>
</dbReference>
<comment type="subcellular location">
    <subcellularLocation>
        <location evidence="1">Endomembrane system</location>
        <topology evidence="1">Multi-pass membrane protein</topology>
    </subcellularLocation>
</comment>
<feature type="transmembrane region" description="Helical" evidence="9">
    <location>
        <begin position="54"/>
        <end position="74"/>
    </location>
</feature>
<feature type="domain" description="ABC transmembrane type-1" evidence="10">
    <location>
        <begin position="1"/>
        <end position="96"/>
    </location>
</feature>
<keyword evidence="2" id="KW-0813">Transport</keyword>
<dbReference type="Gene3D" id="1.20.1560.10">
    <property type="entry name" value="ABC transporter type 1, transmembrane domain"/>
    <property type="match status" value="2"/>
</dbReference>
<evidence type="ECO:0000256" key="8">
    <source>
        <dbReference type="ARBA" id="ARBA00023136"/>
    </source>
</evidence>
<dbReference type="GO" id="GO:0016020">
    <property type="term" value="C:membrane"/>
    <property type="evidence" value="ECO:0007669"/>
    <property type="project" value="InterPro"/>
</dbReference>
<keyword evidence="6" id="KW-0067">ATP-binding</keyword>
<dbReference type="InterPro" id="IPR036640">
    <property type="entry name" value="ABC1_TM_sf"/>
</dbReference>
<dbReference type="PANTHER" id="PTHR24223">
    <property type="entry name" value="ATP-BINDING CASSETTE SUB-FAMILY C"/>
    <property type="match status" value="1"/>
</dbReference>
<dbReference type="AlphaFoldDB" id="A0A8S3VR60"/>
<dbReference type="GO" id="GO:0012505">
    <property type="term" value="C:endomembrane system"/>
    <property type="evidence" value="ECO:0007669"/>
    <property type="project" value="UniProtKB-SubCell"/>
</dbReference>
<evidence type="ECO:0000256" key="6">
    <source>
        <dbReference type="ARBA" id="ARBA00022840"/>
    </source>
</evidence>
<keyword evidence="8 9" id="KW-0472">Membrane</keyword>
<gene>
    <name evidence="11" type="ORF">MEDL_68216</name>
</gene>
<protein>
    <submittedName>
        <fullName evidence="11">ABCC2</fullName>
    </submittedName>
</protein>
<evidence type="ECO:0000256" key="3">
    <source>
        <dbReference type="ARBA" id="ARBA00022692"/>
    </source>
</evidence>
<sequence>MCFFDTTPLGRIINRFSKDVDAIDIQVPEMFKNWFLCFVNVIGAMIVITMGTPLFIIALIPMGVLYFFVMRFYVATSRQLKRLESVSRSPSTHTLVTQTLNWLVRMTTELETNIVAVERVKEYTETPTESEGIHRNSYRGNSSYFISLLKGVVSENDKELETNIVAVERVKNTQKLLQAEVGDRVLILYISTQGVVRE</sequence>
<dbReference type="GO" id="GO:0005524">
    <property type="term" value="F:ATP binding"/>
    <property type="evidence" value="ECO:0007669"/>
    <property type="project" value="UniProtKB-KW"/>
</dbReference>
<keyword evidence="4" id="KW-0677">Repeat</keyword>
<dbReference type="Proteomes" id="UP000683360">
    <property type="component" value="Unassembled WGS sequence"/>
</dbReference>
<evidence type="ECO:0000313" key="11">
    <source>
        <dbReference type="EMBL" id="CAG2256913.1"/>
    </source>
</evidence>
<dbReference type="PROSITE" id="PS50929">
    <property type="entry name" value="ABC_TM1F"/>
    <property type="match status" value="1"/>
</dbReference>
<organism evidence="11 12">
    <name type="scientific">Mytilus edulis</name>
    <name type="common">Blue mussel</name>
    <dbReference type="NCBI Taxonomy" id="6550"/>
    <lineage>
        <taxon>Eukaryota</taxon>
        <taxon>Metazoa</taxon>
        <taxon>Spiralia</taxon>
        <taxon>Lophotrochozoa</taxon>
        <taxon>Mollusca</taxon>
        <taxon>Bivalvia</taxon>
        <taxon>Autobranchia</taxon>
        <taxon>Pteriomorphia</taxon>
        <taxon>Mytilida</taxon>
        <taxon>Mytiloidea</taxon>
        <taxon>Mytilidae</taxon>
        <taxon>Mytilinae</taxon>
        <taxon>Mytilus</taxon>
    </lineage>
</organism>
<reference evidence="11" key="1">
    <citation type="submission" date="2021-03" db="EMBL/GenBank/DDBJ databases">
        <authorList>
            <person name="Bekaert M."/>
        </authorList>
    </citation>
    <scope>NUCLEOTIDE SEQUENCE</scope>
</reference>
<evidence type="ECO:0000259" key="10">
    <source>
        <dbReference type="PROSITE" id="PS50929"/>
    </source>
</evidence>